<dbReference type="Pfam" id="PF03446">
    <property type="entry name" value="NAD_binding_2"/>
    <property type="match status" value="1"/>
</dbReference>
<evidence type="ECO:0000313" key="8">
    <source>
        <dbReference type="Proteomes" id="UP000220840"/>
    </source>
</evidence>
<dbReference type="PANTHER" id="PTHR43060:SF15">
    <property type="entry name" value="3-HYDROXYISOBUTYRATE DEHYDROGENASE-LIKE 1, MITOCHONDRIAL-RELATED"/>
    <property type="match status" value="1"/>
</dbReference>
<evidence type="ECO:0000259" key="5">
    <source>
        <dbReference type="Pfam" id="PF03446"/>
    </source>
</evidence>
<dbReference type="EMBL" id="PDCJ01000001">
    <property type="protein sequence ID" value="PEG30520.1"/>
    <property type="molecule type" value="Genomic_DNA"/>
</dbReference>
<dbReference type="InterPro" id="IPR015815">
    <property type="entry name" value="HIBADH-related"/>
</dbReference>
<evidence type="ECO:0000256" key="3">
    <source>
        <dbReference type="ARBA" id="ARBA00023027"/>
    </source>
</evidence>
<dbReference type="PIRSF" id="PIRSF000103">
    <property type="entry name" value="HIBADH"/>
    <property type="match status" value="1"/>
</dbReference>
<dbReference type="Pfam" id="PF14833">
    <property type="entry name" value="NAD_binding_11"/>
    <property type="match status" value="1"/>
</dbReference>
<feature type="active site" evidence="4">
    <location>
        <position position="171"/>
    </location>
</feature>
<feature type="domain" description="6-phosphogluconate dehydrogenase NADP-binding" evidence="5">
    <location>
        <begin position="3"/>
        <end position="160"/>
    </location>
</feature>
<accession>A0A2A7MG30</accession>
<dbReference type="InterPro" id="IPR013328">
    <property type="entry name" value="6PGD_dom2"/>
</dbReference>
<dbReference type="GO" id="GO:0016491">
    <property type="term" value="F:oxidoreductase activity"/>
    <property type="evidence" value="ECO:0007669"/>
    <property type="project" value="UniProtKB-KW"/>
</dbReference>
<sequence length="302" mass="33366">MKKISFIGTGVMGRSMIKNLMKDGYDVTIYNRTKDKALELIEMGALWKDSIKECVKDTDIIITIIGYPKDVEEVYFGSEGILENIKEGTVVIDMTTTSPTLSIKIYEEAKKRKIYALDAPVSGGDVGAKNGTLSIMVGGDKEVFEENKSIFESMGTNIIYEGKAGSGQHTKMANQIAIAGAVSGVCEAIAYGKAQGLDTKLMLDSISEGAAGSWQMKNMGSRMLEGDFNPGFYIKHFIKDMHIAKEEYESAHIAKEICSDVFENNKNRSKLEMLDIVLKMYEQLSEDGMDDLGTQALLKYYL</sequence>
<dbReference type="STRING" id="137838.GCA_001458595_01851"/>
<dbReference type="InterPro" id="IPR006115">
    <property type="entry name" value="6PGDH_NADP-bd"/>
</dbReference>
<dbReference type="PANTHER" id="PTHR43060">
    <property type="entry name" value="3-HYDROXYISOBUTYRATE DEHYDROGENASE-LIKE 1, MITOCHONDRIAL-RELATED"/>
    <property type="match status" value="1"/>
</dbReference>
<comment type="similarity">
    <text evidence="1">Belongs to the HIBADH-related family.</text>
</comment>
<dbReference type="Gene3D" id="3.40.50.720">
    <property type="entry name" value="NAD(P)-binding Rossmann-like Domain"/>
    <property type="match status" value="1"/>
</dbReference>
<reference evidence="7 8" key="1">
    <citation type="submission" date="2017-10" db="EMBL/GenBank/DDBJ databases">
        <title>Effective Description of Clostridium neonatale sp. nov. linked to necrotizing enterocolitis in neonates and a clarification of species assignable to the genus Clostridium (Prazmowski 1880) emend. Lawson and Rainey 2016.</title>
        <authorList>
            <person name="Bernard K."/>
            <person name="Burdz T."/>
            <person name="Wiebe D."/>
            <person name="Balcewich B."/>
            <person name="Alfa M."/>
            <person name="Bernier A.-M."/>
        </authorList>
    </citation>
    <scope>NUCLEOTIDE SEQUENCE [LARGE SCALE GENOMIC DNA]</scope>
    <source>
        <strain evidence="7 8">LCDC99A005</strain>
    </source>
</reference>
<dbReference type="SUPFAM" id="SSF48179">
    <property type="entry name" value="6-phosphogluconate dehydrogenase C-terminal domain-like"/>
    <property type="match status" value="1"/>
</dbReference>
<evidence type="ECO:0000256" key="4">
    <source>
        <dbReference type="PIRSR" id="PIRSR000103-1"/>
    </source>
</evidence>
<evidence type="ECO:0000256" key="1">
    <source>
        <dbReference type="ARBA" id="ARBA00009080"/>
    </source>
</evidence>
<organism evidence="7 8">
    <name type="scientific">Clostridium neonatale</name>
    <dbReference type="NCBI Taxonomy" id="137838"/>
    <lineage>
        <taxon>Bacteria</taxon>
        <taxon>Bacillati</taxon>
        <taxon>Bacillota</taxon>
        <taxon>Clostridia</taxon>
        <taxon>Eubacteriales</taxon>
        <taxon>Clostridiaceae</taxon>
        <taxon>Clostridium</taxon>
    </lineage>
</organism>
<dbReference type="AlphaFoldDB" id="A0A2A7MG30"/>
<proteinExistence type="inferred from homology"/>
<keyword evidence="8" id="KW-1185">Reference proteome</keyword>
<dbReference type="GO" id="GO:0051287">
    <property type="term" value="F:NAD binding"/>
    <property type="evidence" value="ECO:0007669"/>
    <property type="project" value="InterPro"/>
</dbReference>
<evidence type="ECO:0000313" key="7">
    <source>
        <dbReference type="EMBL" id="PEG30520.1"/>
    </source>
</evidence>
<dbReference type="InterPro" id="IPR008927">
    <property type="entry name" value="6-PGluconate_DH-like_C_sf"/>
</dbReference>
<comment type="caution">
    <text evidence="7">The sequence shown here is derived from an EMBL/GenBank/DDBJ whole genome shotgun (WGS) entry which is preliminary data.</text>
</comment>
<keyword evidence="3" id="KW-0520">NAD</keyword>
<evidence type="ECO:0000259" key="6">
    <source>
        <dbReference type="Pfam" id="PF14833"/>
    </source>
</evidence>
<name>A0A2A7MG30_9CLOT</name>
<protein>
    <submittedName>
        <fullName evidence="7">NAD(P)-dependent oxidoreductase</fullName>
    </submittedName>
</protein>
<dbReference type="Gene3D" id="1.10.1040.10">
    <property type="entry name" value="N-(1-d-carboxylethyl)-l-norvaline Dehydrogenase, domain 2"/>
    <property type="match status" value="1"/>
</dbReference>
<dbReference type="GO" id="GO:0050661">
    <property type="term" value="F:NADP binding"/>
    <property type="evidence" value="ECO:0007669"/>
    <property type="project" value="InterPro"/>
</dbReference>
<dbReference type="OrthoDB" id="9786703at2"/>
<dbReference type="InterPro" id="IPR036291">
    <property type="entry name" value="NAD(P)-bd_dom_sf"/>
</dbReference>
<feature type="domain" description="3-hydroxyisobutyrate dehydrogenase-like NAD-binding" evidence="6">
    <location>
        <begin position="165"/>
        <end position="260"/>
    </location>
</feature>
<dbReference type="Proteomes" id="UP000220840">
    <property type="component" value="Unassembled WGS sequence"/>
</dbReference>
<evidence type="ECO:0000256" key="2">
    <source>
        <dbReference type="ARBA" id="ARBA00023002"/>
    </source>
</evidence>
<dbReference type="SUPFAM" id="SSF51735">
    <property type="entry name" value="NAD(P)-binding Rossmann-fold domains"/>
    <property type="match status" value="1"/>
</dbReference>
<gene>
    <name evidence="7" type="ORF">CQ394_02010</name>
</gene>
<dbReference type="RefSeq" id="WP_058294693.1">
    <property type="nucleotide sequence ID" value="NZ_CAMRXG010000031.1"/>
</dbReference>
<dbReference type="InterPro" id="IPR029154">
    <property type="entry name" value="HIBADH-like_NADP-bd"/>
</dbReference>
<keyword evidence="2" id="KW-0560">Oxidoreductase</keyword>